<evidence type="ECO:0000256" key="5">
    <source>
        <dbReference type="ARBA" id="ARBA00022481"/>
    </source>
</evidence>
<evidence type="ECO:0000256" key="10">
    <source>
        <dbReference type="SAM" id="Phobius"/>
    </source>
</evidence>
<evidence type="ECO:0000256" key="3">
    <source>
        <dbReference type="ARBA" id="ARBA00021539"/>
    </source>
</evidence>
<dbReference type="AlphaFoldDB" id="A0A1Z1FBR8"/>
<evidence type="ECO:0000256" key="9">
    <source>
        <dbReference type="ARBA" id="ARBA00023136"/>
    </source>
</evidence>
<reference evidence="11 12" key="1">
    <citation type="submission" date="2017-01" db="EMBL/GenBank/DDBJ databases">
        <title>Complete genome sequence of esterase-producing bacterium Croceicoccus marinus E4A9.</title>
        <authorList>
            <person name="Wu Y.-H."/>
            <person name="Cheng H."/>
            <person name="Xu L."/>
            <person name="Huo Y.-Y."/>
            <person name="Wang C.-S."/>
            <person name="Xu X.-W."/>
        </authorList>
    </citation>
    <scope>NUCLEOTIDE SEQUENCE [LARGE SCALE GENOMIC DNA]</scope>
    <source>
        <strain evidence="11 12">E4A9</strain>
    </source>
</reference>
<dbReference type="EMBL" id="CP019602">
    <property type="protein sequence ID" value="ARU16166.1"/>
    <property type="molecule type" value="Genomic_DNA"/>
</dbReference>
<dbReference type="PANTHER" id="PTHR39583:SF2">
    <property type="entry name" value="TYPE II SECRETION SYSTEM PROTEIN J"/>
    <property type="match status" value="1"/>
</dbReference>
<dbReference type="GO" id="GO:0015627">
    <property type="term" value="C:type II protein secretion system complex"/>
    <property type="evidence" value="ECO:0007669"/>
    <property type="project" value="InterPro"/>
</dbReference>
<organism evidence="11 12">
    <name type="scientific">Croceicoccus marinus</name>
    <dbReference type="NCBI Taxonomy" id="450378"/>
    <lineage>
        <taxon>Bacteria</taxon>
        <taxon>Pseudomonadati</taxon>
        <taxon>Pseudomonadota</taxon>
        <taxon>Alphaproteobacteria</taxon>
        <taxon>Sphingomonadales</taxon>
        <taxon>Erythrobacteraceae</taxon>
        <taxon>Croceicoccus</taxon>
    </lineage>
</organism>
<sequence>MSAPPGRNGFTLVEMLVALIIFAIIAAGALGLLRFSVDAEMASREKTGEIAAERRLIAVWSADMAQASPRPARGMGGEPEPALLAGDNGDLVAVTRSGWDNPSGELRASLQRVVWRMEGNRLVRIGLPRVDGAVRPEPSVMAELAGTPGLRFRMAGGNWVGAWRPEDPAELPAAVELSLPQPDGAVLRVVTLVGSGPAPDEEEEEQ</sequence>
<dbReference type="InterPro" id="IPR045584">
    <property type="entry name" value="Pilin-like"/>
</dbReference>
<evidence type="ECO:0000256" key="1">
    <source>
        <dbReference type="ARBA" id="ARBA00004377"/>
    </source>
</evidence>
<dbReference type="GO" id="GO:0005886">
    <property type="term" value="C:plasma membrane"/>
    <property type="evidence" value="ECO:0007669"/>
    <property type="project" value="UniProtKB-SubCell"/>
</dbReference>
<dbReference type="Pfam" id="PF07963">
    <property type="entry name" value="N_methyl"/>
    <property type="match status" value="1"/>
</dbReference>
<dbReference type="STRING" id="450378.GCA_001661675_01622"/>
<keyword evidence="9 10" id="KW-0472">Membrane</keyword>
<dbReference type="Gene3D" id="3.10.610.10">
    <property type="entry name" value="GSPII I/J protein-like"/>
    <property type="match status" value="1"/>
</dbReference>
<evidence type="ECO:0000256" key="8">
    <source>
        <dbReference type="ARBA" id="ARBA00022989"/>
    </source>
</evidence>
<dbReference type="KEGG" id="cman:A9D14_08095"/>
<dbReference type="SUPFAM" id="SSF54523">
    <property type="entry name" value="Pili subunits"/>
    <property type="match status" value="1"/>
</dbReference>
<protein>
    <recommendedName>
        <fullName evidence="3">Type II secretion system protein J</fullName>
    </recommendedName>
</protein>
<dbReference type="NCBIfam" id="TIGR02532">
    <property type="entry name" value="IV_pilin_GFxxxE"/>
    <property type="match status" value="1"/>
</dbReference>
<accession>A0A1Z1FBR8</accession>
<dbReference type="GO" id="GO:0015628">
    <property type="term" value="P:protein secretion by the type II secretion system"/>
    <property type="evidence" value="ECO:0007669"/>
    <property type="project" value="InterPro"/>
</dbReference>
<keyword evidence="5" id="KW-0488">Methylation</keyword>
<evidence type="ECO:0000313" key="11">
    <source>
        <dbReference type="EMBL" id="ARU16166.1"/>
    </source>
</evidence>
<keyword evidence="12" id="KW-1185">Reference proteome</keyword>
<comment type="similarity">
    <text evidence="2">Belongs to the GSP J family.</text>
</comment>
<keyword evidence="4" id="KW-1003">Cell membrane</keyword>
<comment type="subcellular location">
    <subcellularLocation>
        <location evidence="1">Cell inner membrane</location>
        <topology evidence="1">Single-pass membrane protein</topology>
    </subcellularLocation>
</comment>
<evidence type="ECO:0000256" key="2">
    <source>
        <dbReference type="ARBA" id="ARBA00011084"/>
    </source>
</evidence>
<dbReference type="OrthoDB" id="9794345at2"/>
<dbReference type="InterPro" id="IPR010055">
    <property type="entry name" value="T2SS_protein-GspJ"/>
</dbReference>
<gene>
    <name evidence="11" type="ORF">A9D14_08095</name>
</gene>
<keyword evidence="7 10" id="KW-0812">Transmembrane</keyword>
<name>A0A1Z1FBR8_9SPHN</name>
<evidence type="ECO:0000256" key="6">
    <source>
        <dbReference type="ARBA" id="ARBA00022519"/>
    </source>
</evidence>
<dbReference type="RefSeq" id="WP_066845050.1">
    <property type="nucleotide sequence ID" value="NZ_CP019602.1"/>
</dbReference>
<dbReference type="Proteomes" id="UP000195807">
    <property type="component" value="Chromosome"/>
</dbReference>
<keyword evidence="6" id="KW-0997">Cell inner membrane</keyword>
<dbReference type="PANTHER" id="PTHR39583">
    <property type="entry name" value="TYPE II SECRETION SYSTEM PROTEIN J-RELATED"/>
    <property type="match status" value="1"/>
</dbReference>
<evidence type="ECO:0000256" key="7">
    <source>
        <dbReference type="ARBA" id="ARBA00022692"/>
    </source>
</evidence>
<proteinExistence type="inferred from homology"/>
<dbReference type="Pfam" id="PF11612">
    <property type="entry name" value="T2SSJ"/>
    <property type="match status" value="1"/>
</dbReference>
<dbReference type="InterPro" id="IPR051621">
    <property type="entry name" value="T2SS_protein_J"/>
</dbReference>
<keyword evidence="8 10" id="KW-1133">Transmembrane helix</keyword>
<feature type="transmembrane region" description="Helical" evidence="10">
    <location>
        <begin position="15"/>
        <end position="37"/>
    </location>
</feature>
<dbReference type="NCBIfam" id="TIGR01711">
    <property type="entry name" value="gspJ"/>
    <property type="match status" value="1"/>
</dbReference>
<dbReference type="InterPro" id="IPR012902">
    <property type="entry name" value="N_methyl_site"/>
</dbReference>
<evidence type="ECO:0000256" key="4">
    <source>
        <dbReference type="ARBA" id="ARBA00022475"/>
    </source>
</evidence>
<evidence type="ECO:0000313" key="12">
    <source>
        <dbReference type="Proteomes" id="UP000195807"/>
    </source>
</evidence>